<proteinExistence type="predicted"/>
<feature type="transmembrane region" description="Helical" evidence="1">
    <location>
        <begin position="95"/>
        <end position="117"/>
    </location>
</feature>
<keyword evidence="1" id="KW-0812">Transmembrane</keyword>
<evidence type="ECO:0000313" key="2">
    <source>
        <dbReference type="EMBL" id="GMS93021.1"/>
    </source>
</evidence>
<feature type="transmembrane region" description="Helical" evidence="1">
    <location>
        <begin position="49"/>
        <end position="69"/>
    </location>
</feature>
<dbReference type="InterPro" id="IPR019428">
    <property type="entry name" value="7TM_GPCR_serpentine_rcpt_Str"/>
</dbReference>
<dbReference type="Pfam" id="PF10326">
    <property type="entry name" value="7TM_GPCR_Str"/>
    <property type="match status" value="2"/>
</dbReference>
<evidence type="ECO:0008006" key="4">
    <source>
        <dbReference type="Google" id="ProtNLM"/>
    </source>
</evidence>
<dbReference type="EMBL" id="BTSX01000004">
    <property type="protein sequence ID" value="GMS93021.1"/>
    <property type="molecule type" value="Genomic_DNA"/>
</dbReference>
<feature type="non-terminal residue" evidence="2">
    <location>
        <position position="354"/>
    </location>
</feature>
<evidence type="ECO:0000313" key="3">
    <source>
        <dbReference type="Proteomes" id="UP001432027"/>
    </source>
</evidence>
<feature type="transmembrane region" description="Helical" evidence="1">
    <location>
        <begin position="15"/>
        <end position="37"/>
    </location>
</feature>
<feature type="transmembrane region" description="Helical" evidence="1">
    <location>
        <begin position="279"/>
        <end position="302"/>
    </location>
</feature>
<reference evidence="2" key="1">
    <citation type="submission" date="2023-10" db="EMBL/GenBank/DDBJ databases">
        <title>Genome assembly of Pristionchus species.</title>
        <authorList>
            <person name="Yoshida K."/>
            <person name="Sommer R.J."/>
        </authorList>
    </citation>
    <scope>NUCLEOTIDE SEQUENCE</scope>
    <source>
        <strain evidence="2">RS0144</strain>
    </source>
</reference>
<dbReference type="InterPro" id="IPR019423">
    <property type="entry name" value="7TM_GPCR_serpentine_rcpt_Srj"/>
</dbReference>
<protein>
    <recommendedName>
        <fullName evidence="4">G protein-coupled receptor</fullName>
    </recommendedName>
</protein>
<dbReference type="Proteomes" id="UP001432027">
    <property type="component" value="Unassembled WGS sequence"/>
</dbReference>
<feature type="transmembrane region" description="Helical" evidence="1">
    <location>
        <begin position="138"/>
        <end position="161"/>
    </location>
</feature>
<dbReference type="PANTHER" id="PTHR45907:SF16">
    <property type="entry name" value="SERPENTINE RECEPTOR, CLASS J"/>
    <property type="match status" value="1"/>
</dbReference>
<organism evidence="2 3">
    <name type="scientific">Pristionchus entomophagus</name>
    <dbReference type="NCBI Taxonomy" id="358040"/>
    <lineage>
        <taxon>Eukaryota</taxon>
        <taxon>Metazoa</taxon>
        <taxon>Ecdysozoa</taxon>
        <taxon>Nematoda</taxon>
        <taxon>Chromadorea</taxon>
        <taxon>Rhabditida</taxon>
        <taxon>Rhabditina</taxon>
        <taxon>Diplogasteromorpha</taxon>
        <taxon>Diplogasteroidea</taxon>
        <taxon>Neodiplogasteridae</taxon>
        <taxon>Pristionchus</taxon>
    </lineage>
</organism>
<evidence type="ECO:0000256" key="1">
    <source>
        <dbReference type="SAM" id="Phobius"/>
    </source>
</evidence>
<accession>A0AAV5TGX3</accession>
<name>A0AAV5TGX3_9BILA</name>
<keyword evidence="1" id="KW-0472">Membrane</keyword>
<dbReference type="AlphaFoldDB" id="A0AAV5TGX3"/>
<feature type="transmembrane region" description="Helical" evidence="1">
    <location>
        <begin position="206"/>
        <end position="231"/>
    </location>
</feature>
<keyword evidence="3" id="KW-1185">Reference proteome</keyword>
<feature type="transmembrane region" description="Helical" evidence="1">
    <location>
        <begin position="308"/>
        <end position="329"/>
    </location>
</feature>
<feature type="non-terminal residue" evidence="2">
    <location>
        <position position="1"/>
    </location>
</feature>
<dbReference type="PANTHER" id="PTHR45907">
    <property type="entry name" value="SERPENTINE RECEPTOR, CLASS J"/>
    <property type="match status" value="1"/>
</dbReference>
<gene>
    <name evidence="2" type="ORF">PENTCL1PPCAC_15196</name>
</gene>
<comment type="caution">
    <text evidence="2">The sequence shown here is derived from an EMBL/GenBank/DDBJ whole genome shotgun (WGS) entry which is preliminary data.</text>
</comment>
<dbReference type="SUPFAM" id="SSF81321">
    <property type="entry name" value="Family A G protein-coupled receptor-like"/>
    <property type="match status" value="1"/>
</dbReference>
<keyword evidence="1" id="KW-1133">Transmembrane helix</keyword>
<sequence length="354" mass="39987">IQLSANFEMRILLEIFEVTSTVALVSGIFLNLLLLLLIRRFSTKELGTYKYLLGIFTAYDTFLVIMHPISNPTFQKVIQSHTGFAIIQDNDLSNFVTLFCYGSSCNAVPFVLLNIHLLYRFWTIRSPYRIALFSDAKFIALMAITTASLQLAWFVACLFLARPEIADDVHYYFSLFRQEYDSERVDGEGILLLNYWREGRLCLRPFLLLLIADSVVVGSCSLAAALAALTYREIGRAQNISARIRDFQRSVLIAASAQVQYASLRIFRKCMIHSSITQTLTPVVCVYIPYFCNVTFSLVHVFSPTFSALSMVLLSLYPSIDAVVIVVLMKPYREGLLRMIGVQTRDLAKVAPAS</sequence>